<evidence type="ECO:0000313" key="2">
    <source>
        <dbReference type="Proteomes" id="UP000290289"/>
    </source>
</evidence>
<protein>
    <submittedName>
        <fullName evidence="1">Uncharacterized protein</fullName>
    </submittedName>
</protein>
<organism evidence="1 2">
    <name type="scientific">Malus domestica</name>
    <name type="common">Apple</name>
    <name type="synonym">Pyrus malus</name>
    <dbReference type="NCBI Taxonomy" id="3750"/>
    <lineage>
        <taxon>Eukaryota</taxon>
        <taxon>Viridiplantae</taxon>
        <taxon>Streptophyta</taxon>
        <taxon>Embryophyta</taxon>
        <taxon>Tracheophyta</taxon>
        <taxon>Spermatophyta</taxon>
        <taxon>Magnoliopsida</taxon>
        <taxon>eudicotyledons</taxon>
        <taxon>Gunneridae</taxon>
        <taxon>Pentapetalae</taxon>
        <taxon>rosids</taxon>
        <taxon>fabids</taxon>
        <taxon>Rosales</taxon>
        <taxon>Rosaceae</taxon>
        <taxon>Amygdaloideae</taxon>
        <taxon>Maleae</taxon>
        <taxon>Malus</taxon>
    </lineage>
</organism>
<reference evidence="1 2" key="1">
    <citation type="submission" date="2018-10" db="EMBL/GenBank/DDBJ databases">
        <title>A high-quality apple genome assembly.</title>
        <authorList>
            <person name="Hu J."/>
        </authorList>
    </citation>
    <scope>NUCLEOTIDE SEQUENCE [LARGE SCALE GENOMIC DNA]</scope>
    <source>
        <strain evidence="2">cv. HFTH1</strain>
        <tissue evidence="1">Young leaf</tissue>
    </source>
</reference>
<sequence>MALYNLAPPVFRLITCLKLLNQWYGANLELQEFCVLYSVRRSSDGHYFFQPIPSLTLSLYMAEQRLVKGHSCRGWRLERVRVKSVPMSNLRPDSDLKSIKPCRPQLIKCALKVLAKHHSQKW</sequence>
<name>A0A498KGZ5_MALDO</name>
<dbReference type="EMBL" id="RDQH01000329">
    <property type="protein sequence ID" value="RXI04832.1"/>
    <property type="molecule type" value="Genomic_DNA"/>
</dbReference>
<dbReference type="Proteomes" id="UP000290289">
    <property type="component" value="Chromosome 3"/>
</dbReference>
<dbReference type="AlphaFoldDB" id="A0A498KGZ5"/>
<keyword evidence="2" id="KW-1185">Reference proteome</keyword>
<evidence type="ECO:0000313" key="1">
    <source>
        <dbReference type="EMBL" id="RXI04832.1"/>
    </source>
</evidence>
<gene>
    <name evidence="1" type="ORF">DVH24_039106</name>
</gene>
<comment type="caution">
    <text evidence="1">The sequence shown here is derived from an EMBL/GenBank/DDBJ whole genome shotgun (WGS) entry which is preliminary data.</text>
</comment>
<accession>A0A498KGZ5</accession>
<proteinExistence type="predicted"/>